<dbReference type="EMBL" id="AMGO01000036">
    <property type="protein sequence ID" value="EKE44205.1"/>
    <property type="molecule type" value="Genomic_DNA"/>
</dbReference>
<organism evidence="1 2">
    <name type="scientific">Oceaniovalibus guishaninsula JLT2003</name>
    <dbReference type="NCBI Taxonomy" id="1231392"/>
    <lineage>
        <taxon>Bacteria</taxon>
        <taxon>Pseudomonadati</taxon>
        <taxon>Pseudomonadota</taxon>
        <taxon>Alphaproteobacteria</taxon>
        <taxon>Rhodobacterales</taxon>
        <taxon>Roseobacteraceae</taxon>
        <taxon>Oceaniovalibus</taxon>
    </lineage>
</organism>
<proteinExistence type="predicted"/>
<evidence type="ECO:0000313" key="2">
    <source>
        <dbReference type="Proteomes" id="UP000006765"/>
    </source>
</evidence>
<dbReference type="eggNOG" id="ENOG5032T0W">
    <property type="taxonomic scope" value="Bacteria"/>
</dbReference>
<dbReference type="STRING" id="1231392.OCGS_1721"/>
<comment type="caution">
    <text evidence="1">The sequence shown here is derived from an EMBL/GenBank/DDBJ whole genome shotgun (WGS) entry which is preliminary data.</text>
</comment>
<evidence type="ECO:0000313" key="1">
    <source>
        <dbReference type="EMBL" id="EKE44205.1"/>
    </source>
</evidence>
<keyword evidence="2" id="KW-1185">Reference proteome</keyword>
<gene>
    <name evidence="1" type="ORF">OCGS_1721</name>
</gene>
<protein>
    <submittedName>
        <fullName evidence="1">Uncharacterized protein</fullName>
    </submittedName>
</protein>
<dbReference type="Proteomes" id="UP000006765">
    <property type="component" value="Unassembled WGS sequence"/>
</dbReference>
<dbReference type="AlphaFoldDB" id="K2I5L3"/>
<name>K2I5L3_9RHOB</name>
<sequence length="152" mass="15897">MVERLYQIFFRIRYPHAGLHDQMKRFAAALAAGLAAQAVWADSPFDGLWRAAPTSDCGAVGQPGGAIRIEGDKLSGAGTTCRMTAPVDVRGMEAVLYDMICEGGGGTGRAFFATADDGGLILVWDGLAFKYTSCADTAAGIVTTADDIGITD</sequence>
<reference evidence="1 2" key="1">
    <citation type="journal article" date="2012" name="J. Bacteriol.">
        <title>Draft Genome Sequence of Oceaniovalibus guishaninsula JLT2003T.</title>
        <authorList>
            <person name="Tang K."/>
            <person name="Liu K."/>
            <person name="Jiao N."/>
        </authorList>
    </citation>
    <scope>NUCLEOTIDE SEQUENCE [LARGE SCALE GENOMIC DNA]</scope>
    <source>
        <strain evidence="1 2">JLT2003</strain>
    </source>
</reference>
<accession>K2I5L3</accession>